<dbReference type="RefSeq" id="XP_007925703.1">
    <property type="nucleotide sequence ID" value="XM_007927512.1"/>
</dbReference>
<protein>
    <recommendedName>
        <fullName evidence="3">Amine oxidase domain-containing protein</fullName>
    </recommendedName>
</protein>
<feature type="non-terminal residue" evidence="1">
    <location>
        <position position="85"/>
    </location>
</feature>
<dbReference type="Pfam" id="PF13450">
    <property type="entry name" value="NAD_binding_8"/>
    <property type="match status" value="1"/>
</dbReference>
<accession>M3AZG0</accession>
<evidence type="ECO:0000313" key="1">
    <source>
        <dbReference type="EMBL" id="EME82563.1"/>
    </source>
</evidence>
<reference evidence="1 2" key="1">
    <citation type="journal article" date="2012" name="PLoS Pathog.">
        <title>Diverse lifestyles and strategies of plant pathogenesis encoded in the genomes of eighteen Dothideomycetes fungi.</title>
        <authorList>
            <person name="Ohm R.A."/>
            <person name="Feau N."/>
            <person name="Henrissat B."/>
            <person name="Schoch C.L."/>
            <person name="Horwitz B.A."/>
            <person name="Barry K.W."/>
            <person name="Condon B.J."/>
            <person name="Copeland A.C."/>
            <person name="Dhillon B."/>
            <person name="Glaser F."/>
            <person name="Hesse C.N."/>
            <person name="Kosti I."/>
            <person name="LaButti K."/>
            <person name="Lindquist E.A."/>
            <person name="Lucas S."/>
            <person name="Salamov A.A."/>
            <person name="Bradshaw R.E."/>
            <person name="Ciuffetti L."/>
            <person name="Hamelin R.C."/>
            <person name="Kema G.H.J."/>
            <person name="Lawrence C."/>
            <person name="Scott J.A."/>
            <person name="Spatafora J.W."/>
            <person name="Turgeon B.G."/>
            <person name="de Wit P.J.G.M."/>
            <person name="Zhong S."/>
            <person name="Goodwin S.B."/>
            <person name="Grigoriev I.V."/>
        </authorList>
    </citation>
    <scope>NUCLEOTIDE SEQUENCE [LARGE SCALE GENOMIC DNA]</scope>
    <source>
        <strain evidence="1 2">CIRAD86</strain>
    </source>
</reference>
<dbReference type="HOGENOM" id="CLU_2764945_0_0_1"/>
<dbReference type="EMBL" id="KB446558">
    <property type="protein sequence ID" value="EME82563.1"/>
    <property type="molecule type" value="Genomic_DNA"/>
</dbReference>
<dbReference type="AlphaFoldDB" id="M3AZG0"/>
<dbReference type="SUPFAM" id="SSF51905">
    <property type="entry name" value="FAD/NAD(P)-binding domain"/>
    <property type="match status" value="1"/>
</dbReference>
<proteinExistence type="predicted"/>
<name>M3AZG0_PSEFD</name>
<gene>
    <name evidence="1" type="ORF">MYCFIDRAFT_9246</name>
</gene>
<dbReference type="OrthoDB" id="68575at2759"/>
<dbReference type="PRINTS" id="PR00419">
    <property type="entry name" value="ADXRDTASE"/>
</dbReference>
<dbReference type="GeneID" id="19342868"/>
<evidence type="ECO:0000313" key="2">
    <source>
        <dbReference type="Proteomes" id="UP000016932"/>
    </source>
</evidence>
<dbReference type="Proteomes" id="UP000016932">
    <property type="component" value="Unassembled WGS sequence"/>
</dbReference>
<dbReference type="VEuPathDB" id="FungiDB:MYCFIDRAFT_9246"/>
<feature type="non-terminal residue" evidence="1">
    <location>
        <position position="1"/>
    </location>
</feature>
<organism evidence="1 2">
    <name type="scientific">Pseudocercospora fijiensis (strain CIRAD86)</name>
    <name type="common">Black leaf streak disease fungus</name>
    <name type="synonym">Mycosphaerella fijiensis</name>
    <dbReference type="NCBI Taxonomy" id="383855"/>
    <lineage>
        <taxon>Eukaryota</taxon>
        <taxon>Fungi</taxon>
        <taxon>Dikarya</taxon>
        <taxon>Ascomycota</taxon>
        <taxon>Pezizomycotina</taxon>
        <taxon>Dothideomycetes</taxon>
        <taxon>Dothideomycetidae</taxon>
        <taxon>Mycosphaerellales</taxon>
        <taxon>Mycosphaerellaceae</taxon>
        <taxon>Pseudocercospora</taxon>
    </lineage>
</organism>
<dbReference type="InterPro" id="IPR036188">
    <property type="entry name" value="FAD/NAD-bd_sf"/>
</dbReference>
<keyword evidence="2" id="KW-1185">Reference proteome</keyword>
<evidence type="ECO:0008006" key="3">
    <source>
        <dbReference type="Google" id="ProtNLM"/>
    </source>
</evidence>
<dbReference type="Gene3D" id="3.50.50.60">
    <property type="entry name" value="FAD/NAD(P)-binding domain"/>
    <property type="match status" value="1"/>
</dbReference>
<dbReference type="eggNOG" id="ENOG502TG72">
    <property type="taxonomic scope" value="Eukaryota"/>
</dbReference>
<sequence length="85" mass="8856">TSSEVITRDVAILGGGPSGTYAAVGLRDKGKSVVIVEKEAVLGGNVASYLVPSTAISVEVGVYFLNNAPTLRKFFSRFNLGLNPV</sequence>
<dbReference type="KEGG" id="pfj:MYCFIDRAFT_9246"/>